<evidence type="ECO:0000313" key="3">
    <source>
        <dbReference type="Proteomes" id="UP001596044"/>
    </source>
</evidence>
<sequence length="115" mass="13212">MIHVYLDDQRPCPQGFALAKNAEECILLLESCEVDILALDYDLGWNTTETGMDVVSWMISQQIFPKRVYLHTSNSSACTRMYQMLYTAKPETMELHPHRMPDDLLWQIATDQGTA</sequence>
<accession>A0ABW0KHX2</accession>
<comment type="caution">
    <text evidence="2">The sequence shown here is derived from an EMBL/GenBank/DDBJ whole genome shotgun (WGS) entry which is preliminary data.</text>
</comment>
<dbReference type="EMBL" id="JBHSMJ010000065">
    <property type="protein sequence ID" value="MFC5453075.1"/>
    <property type="molecule type" value="Genomic_DNA"/>
</dbReference>
<feature type="domain" description="Cyclic-phosphate processing Receiver" evidence="1">
    <location>
        <begin position="2"/>
        <end position="86"/>
    </location>
</feature>
<organism evidence="2 3">
    <name type="scientific">Paenibacillus aestuarii</name>
    <dbReference type="NCBI Taxonomy" id="516965"/>
    <lineage>
        <taxon>Bacteria</taxon>
        <taxon>Bacillati</taxon>
        <taxon>Bacillota</taxon>
        <taxon>Bacilli</taxon>
        <taxon>Bacillales</taxon>
        <taxon>Paenibacillaceae</taxon>
        <taxon>Paenibacillus</taxon>
    </lineage>
</organism>
<keyword evidence="3" id="KW-1185">Reference proteome</keyword>
<proteinExistence type="predicted"/>
<dbReference type="Pfam" id="PF20274">
    <property type="entry name" value="cREC_REC"/>
    <property type="match status" value="1"/>
</dbReference>
<gene>
    <name evidence="2" type="ORF">ACFPOG_33205</name>
</gene>
<protein>
    <submittedName>
        <fullName evidence="2">Cyclic-phosphate processing receiver domain-containing protein</fullName>
    </submittedName>
</protein>
<dbReference type="Proteomes" id="UP001596044">
    <property type="component" value="Unassembled WGS sequence"/>
</dbReference>
<evidence type="ECO:0000259" key="1">
    <source>
        <dbReference type="Pfam" id="PF20274"/>
    </source>
</evidence>
<evidence type="ECO:0000313" key="2">
    <source>
        <dbReference type="EMBL" id="MFC5453075.1"/>
    </source>
</evidence>
<reference evidence="3" key="1">
    <citation type="journal article" date="2019" name="Int. J. Syst. Evol. Microbiol.">
        <title>The Global Catalogue of Microorganisms (GCM) 10K type strain sequencing project: providing services to taxonomists for standard genome sequencing and annotation.</title>
        <authorList>
            <consortium name="The Broad Institute Genomics Platform"/>
            <consortium name="The Broad Institute Genome Sequencing Center for Infectious Disease"/>
            <person name="Wu L."/>
            <person name="Ma J."/>
        </authorList>
    </citation>
    <scope>NUCLEOTIDE SEQUENCE [LARGE SCALE GENOMIC DNA]</scope>
    <source>
        <strain evidence="3">KACC 11904</strain>
    </source>
</reference>
<name>A0ABW0KHX2_9BACL</name>
<dbReference type="InterPro" id="IPR046909">
    <property type="entry name" value="cREC_REC"/>
</dbReference>
<dbReference type="RefSeq" id="WP_270879327.1">
    <property type="nucleotide sequence ID" value="NZ_JAQFVF010000023.1"/>
</dbReference>